<dbReference type="RefSeq" id="WP_359343507.1">
    <property type="nucleotide sequence ID" value="NZ_JBEYXV010000001.1"/>
</dbReference>
<dbReference type="InterPro" id="IPR018247">
    <property type="entry name" value="EF_Hand_1_Ca_BS"/>
</dbReference>
<proteinExistence type="predicted"/>
<sequence>MYETMHGFWESVVAPADGAISRTEFTHIFGSTGRAADDERAEVFNALDLDASGALSRVEYRKAVSEFFHGDGPGSPANHIFGPLTQGNWAGSHTHIET</sequence>
<keyword evidence="3" id="KW-1185">Reference proteome</keyword>
<dbReference type="PROSITE" id="PS50222">
    <property type="entry name" value="EF_HAND_2"/>
    <property type="match status" value="1"/>
</dbReference>
<dbReference type="InterPro" id="IPR002048">
    <property type="entry name" value="EF_hand_dom"/>
</dbReference>
<evidence type="ECO:0000259" key="1">
    <source>
        <dbReference type="PROSITE" id="PS50222"/>
    </source>
</evidence>
<name>A0ABV3BED7_9ACTN</name>
<evidence type="ECO:0000313" key="3">
    <source>
        <dbReference type="Proteomes" id="UP001551176"/>
    </source>
</evidence>
<dbReference type="EMBL" id="JBEYXV010000001">
    <property type="protein sequence ID" value="MEU6819353.1"/>
    <property type="molecule type" value="Genomic_DNA"/>
</dbReference>
<evidence type="ECO:0000313" key="2">
    <source>
        <dbReference type="EMBL" id="MEU6819353.1"/>
    </source>
</evidence>
<protein>
    <submittedName>
        <fullName evidence="2">EF-hand domain-containing protein</fullName>
    </submittedName>
</protein>
<dbReference type="Gene3D" id="1.10.238.10">
    <property type="entry name" value="EF-hand"/>
    <property type="match status" value="1"/>
</dbReference>
<feature type="domain" description="EF-hand" evidence="1">
    <location>
        <begin position="35"/>
        <end position="70"/>
    </location>
</feature>
<comment type="caution">
    <text evidence="2">The sequence shown here is derived from an EMBL/GenBank/DDBJ whole genome shotgun (WGS) entry which is preliminary data.</text>
</comment>
<dbReference type="Proteomes" id="UP001551176">
    <property type="component" value="Unassembled WGS sequence"/>
</dbReference>
<accession>A0ABV3BED7</accession>
<organism evidence="2 3">
    <name type="scientific">Streptomyces atriruber</name>
    <dbReference type="NCBI Taxonomy" id="545121"/>
    <lineage>
        <taxon>Bacteria</taxon>
        <taxon>Bacillati</taxon>
        <taxon>Actinomycetota</taxon>
        <taxon>Actinomycetes</taxon>
        <taxon>Kitasatosporales</taxon>
        <taxon>Streptomycetaceae</taxon>
        <taxon>Streptomyces</taxon>
    </lineage>
</organism>
<dbReference type="InterPro" id="IPR011992">
    <property type="entry name" value="EF-hand-dom_pair"/>
</dbReference>
<dbReference type="PROSITE" id="PS00018">
    <property type="entry name" value="EF_HAND_1"/>
    <property type="match status" value="1"/>
</dbReference>
<gene>
    <name evidence="2" type="ORF">ABZ921_01900</name>
</gene>
<reference evidence="2 3" key="1">
    <citation type="submission" date="2024-06" db="EMBL/GenBank/DDBJ databases">
        <title>The Natural Products Discovery Center: Release of the First 8490 Sequenced Strains for Exploring Actinobacteria Biosynthetic Diversity.</title>
        <authorList>
            <person name="Kalkreuter E."/>
            <person name="Kautsar S.A."/>
            <person name="Yang D."/>
            <person name="Bader C.D."/>
            <person name="Teijaro C.N."/>
            <person name="Fluegel L."/>
            <person name="Davis C.M."/>
            <person name="Simpson J.R."/>
            <person name="Lauterbach L."/>
            <person name="Steele A.D."/>
            <person name="Gui C."/>
            <person name="Meng S."/>
            <person name="Li G."/>
            <person name="Viehrig K."/>
            <person name="Ye F."/>
            <person name="Su P."/>
            <person name="Kiefer A.F."/>
            <person name="Nichols A."/>
            <person name="Cepeda A.J."/>
            <person name="Yan W."/>
            <person name="Fan B."/>
            <person name="Jiang Y."/>
            <person name="Adhikari A."/>
            <person name="Zheng C.-J."/>
            <person name="Schuster L."/>
            <person name="Cowan T.M."/>
            <person name="Smanski M.J."/>
            <person name="Chevrette M.G."/>
            <person name="De Carvalho L.P.S."/>
            <person name="Shen B."/>
        </authorList>
    </citation>
    <scope>NUCLEOTIDE SEQUENCE [LARGE SCALE GENOMIC DNA]</scope>
    <source>
        <strain evidence="2 3">NPDC046838</strain>
    </source>
</reference>
<dbReference type="SUPFAM" id="SSF47473">
    <property type="entry name" value="EF-hand"/>
    <property type="match status" value="1"/>
</dbReference>